<evidence type="ECO:0000313" key="3">
    <source>
        <dbReference type="Proteomes" id="UP000007842"/>
    </source>
</evidence>
<dbReference type="Proteomes" id="UP000007842">
    <property type="component" value="Plasmid pSCATT"/>
</dbReference>
<evidence type="ECO:0000313" key="2">
    <source>
        <dbReference type="EMBL" id="AEW98978.1"/>
    </source>
</evidence>
<reference evidence="3" key="1">
    <citation type="submission" date="2011-12" db="EMBL/GenBank/DDBJ databases">
        <title>Complete genome sequence of Streptomyces cattleya strain DSM 46488.</title>
        <authorList>
            <person name="Ou H.-Y."/>
            <person name="Li P."/>
            <person name="Zhao C."/>
            <person name="O'Hagan D."/>
            <person name="Deng Z."/>
        </authorList>
    </citation>
    <scope>NUCLEOTIDE SEQUENCE [LARGE SCALE GENOMIC DNA]</scope>
    <source>
        <strain evidence="3">ATCC 35852 / DSM 46488 / JCM 4925 / NBRC 14057 / NRRL 8057</strain>
        <plasmid evidence="3">Plasmid pSCATT</plasmid>
    </source>
</reference>
<name>G8XHW4_STREN</name>
<feature type="compositionally biased region" description="Basic residues" evidence="1">
    <location>
        <begin position="15"/>
        <end position="24"/>
    </location>
</feature>
<keyword evidence="3" id="KW-1185">Reference proteome</keyword>
<protein>
    <submittedName>
        <fullName evidence="2">Uncharacterized protein</fullName>
    </submittedName>
</protein>
<sequence>MRSPRVVQQEDPQRRIRHRPRTHHGTPLDHLSLHAAHPTHPRRR</sequence>
<feature type="region of interest" description="Disordered" evidence="1">
    <location>
        <begin position="1"/>
        <end position="44"/>
    </location>
</feature>
<organism evidence="2 3">
    <name type="scientific">Streptantibioticus cattleyicolor (strain ATCC 35852 / DSM 46488 / JCM 4925 / NBRC 14057 / NRRL 8057)</name>
    <name type="common">Streptomyces cattleya</name>
    <dbReference type="NCBI Taxonomy" id="1003195"/>
    <lineage>
        <taxon>Bacteria</taxon>
        <taxon>Bacillati</taxon>
        <taxon>Actinomycetota</taxon>
        <taxon>Actinomycetes</taxon>
        <taxon>Kitasatosporales</taxon>
        <taxon>Streptomycetaceae</taxon>
        <taxon>Streptantibioticus</taxon>
    </lineage>
</organism>
<geneLocation type="plasmid" evidence="2 3">
    <name>pSCATT</name>
</geneLocation>
<keyword evidence="2" id="KW-0614">Plasmid</keyword>
<proteinExistence type="predicted"/>
<gene>
    <name evidence="2" type="ordered locus">SCATT_p07850</name>
</gene>
<dbReference type="KEGG" id="scy:SCATT_p07850"/>
<dbReference type="EMBL" id="CP003229">
    <property type="protein sequence ID" value="AEW98978.1"/>
    <property type="molecule type" value="Genomic_DNA"/>
</dbReference>
<evidence type="ECO:0000256" key="1">
    <source>
        <dbReference type="SAM" id="MobiDB-lite"/>
    </source>
</evidence>
<dbReference type="HOGENOM" id="CLU_3222499_0_0_11"/>
<dbReference type="AlphaFoldDB" id="G8XHW4"/>
<accession>G8XHW4</accession>